<dbReference type="Proteomes" id="UP000616114">
    <property type="component" value="Unassembled WGS sequence"/>
</dbReference>
<evidence type="ECO:0000313" key="2">
    <source>
        <dbReference type="Proteomes" id="UP000616114"/>
    </source>
</evidence>
<sequence>MRRESTAACCAPLIYARLIGVRLALAPIAAHRRIQDLSVPARNCCLFGT</sequence>
<comment type="caution">
    <text evidence="1">The sequence shown here is derived from an EMBL/GenBank/DDBJ whole genome shotgun (WGS) entry which is preliminary data.</text>
</comment>
<gene>
    <name evidence="1" type="ORF">GCM10011333_16140</name>
</gene>
<keyword evidence="2" id="KW-1185">Reference proteome</keyword>
<reference evidence="1" key="1">
    <citation type="journal article" date="2014" name="Int. J. Syst. Evol. Microbiol.">
        <title>Complete genome sequence of Corynebacterium casei LMG S-19264T (=DSM 44701T), isolated from a smear-ripened cheese.</title>
        <authorList>
            <consortium name="US DOE Joint Genome Institute (JGI-PGF)"/>
            <person name="Walter F."/>
            <person name="Albersmeier A."/>
            <person name="Kalinowski J."/>
            <person name="Ruckert C."/>
        </authorList>
    </citation>
    <scope>NUCLEOTIDE SEQUENCE</scope>
    <source>
        <strain evidence="1">CGMCC 1.12785</strain>
    </source>
</reference>
<evidence type="ECO:0000313" key="1">
    <source>
        <dbReference type="EMBL" id="GGA13975.1"/>
    </source>
</evidence>
<reference evidence="1" key="2">
    <citation type="submission" date="2020-09" db="EMBL/GenBank/DDBJ databases">
        <authorList>
            <person name="Sun Q."/>
            <person name="Zhou Y."/>
        </authorList>
    </citation>
    <scope>NUCLEOTIDE SEQUENCE</scope>
    <source>
        <strain evidence="1">CGMCC 1.12785</strain>
    </source>
</reference>
<dbReference type="AlphaFoldDB" id="A0A8J2TY52"/>
<name>A0A8J2TY52_9MICO</name>
<dbReference type="RefSeq" id="WP_188550425.1">
    <property type="nucleotide sequence ID" value="NZ_BMFY01000006.1"/>
</dbReference>
<proteinExistence type="predicted"/>
<organism evidence="1 2">
    <name type="scientific">Sediminivirga luteola</name>
    <dbReference type="NCBI Taxonomy" id="1774748"/>
    <lineage>
        <taxon>Bacteria</taxon>
        <taxon>Bacillati</taxon>
        <taxon>Actinomycetota</taxon>
        <taxon>Actinomycetes</taxon>
        <taxon>Micrococcales</taxon>
        <taxon>Brevibacteriaceae</taxon>
        <taxon>Sediminivirga</taxon>
    </lineage>
</organism>
<dbReference type="EMBL" id="BMFY01000006">
    <property type="protein sequence ID" value="GGA13975.1"/>
    <property type="molecule type" value="Genomic_DNA"/>
</dbReference>
<protein>
    <submittedName>
        <fullName evidence="1">Uncharacterized protein</fullName>
    </submittedName>
</protein>
<accession>A0A8J2TY52</accession>